<dbReference type="GeneID" id="18244251"/>
<dbReference type="InterPro" id="IPR020845">
    <property type="entry name" value="AMP-binding_CS"/>
</dbReference>
<comment type="similarity">
    <text evidence="1">Belongs to the ATP-dependent AMP-binding enzyme family.</text>
</comment>
<dbReference type="Gene3D" id="3.30.300.30">
    <property type="match status" value="1"/>
</dbReference>
<dbReference type="EMBL" id="GL882891">
    <property type="protein sequence ID" value="EGF77601.1"/>
    <property type="molecule type" value="Genomic_DNA"/>
</dbReference>
<sequence length="640" mass="70221">MSANNHLLWTPPHPEKSNMIKFRDFVNKKHGLGLKSYEELRKYSVGQLDDFWSDIWEFCEIKSSTPYTEVYDKSVTMDKIPKWFKGARFNYAENALRRTDTGAAIIAAGEQGVGNITSFEKLNADVARYASALRSHGVGAGDRVAAYVPNCTEAATFMLASASIGAVWSSASPDFGVVGVLDRFLQIQPKILISANAVYYNGKVHDHIGKLREAAEGLLSVEKVVVIPFVPSHPTNLSTVRNGVSLETFLSSATTTKHQFEQLPSHHPLVILFSSGTTGKPKCIVHSHGGTLIQHLKEHVIHGSMGPKDIFFYYTTATGATIVLYDGSPFKPSPAHLWDLIDKLGITIFGTSAKYIQSLQENGFKPAEKHSLSTLHSIYSTGSPLSPEGYEFVYSSISKNVLLGSITGGTDIVSLFAGHNCAGPVYRSEIQCRCLGMAIEAWDENCKAVFDEPGDLVCTKPFPAMPAFFWNDEDGQKYRNAYFNKLPGVWYHGDFLIVNSVTGGVVMLGRSDGTLNPNGVRFGSADLYNIMESYPEVADSLAVGQKRGDDERVVLFCLMAPGKEFNEDLVTRIKAQIRTLLSPRHVPAFILPIKEIPYTLTGKKVEVAVKRILSGETVVPSSSLSNPDSLKLYYGIPELA</sequence>
<dbReference type="GO" id="GO:0030729">
    <property type="term" value="F:acetoacetate-CoA ligase activity"/>
    <property type="evidence" value="ECO:0000318"/>
    <property type="project" value="GO_Central"/>
</dbReference>
<dbReference type="PANTHER" id="PTHR42921">
    <property type="entry name" value="ACETOACETYL-COA SYNTHETASE"/>
    <property type="match status" value="1"/>
</dbReference>
<dbReference type="InterPro" id="IPR032387">
    <property type="entry name" value="ACAS_N"/>
</dbReference>
<keyword evidence="3" id="KW-0547">Nucleotide-binding</keyword>
<evidence type="ECO:0000259" key="6">
    <source>
        <dbReference type="Pfam" id="PF16177"/>
    </source>
</evidence>
<keyword evidence="4" id="KW-0067">ATP-binding</keyword>
<dbReference type="GO" id="GO:0006629">
    <property type="term" value="P:lipid metabolic process"/>
    <property type="evidence" value="ECO:0007669"/>
    <property type="project" value="InterPro"/>
</dbReference>
<evidence type="ECO:0000256" key="2">
    <source>
        <dbReference type="ARBA" id="ARBA00022598"/>
    </source>
</evidence>
<keyword evidence="2" id="KW-0436">Ligase</keyword>
<dbReference type="CDD" id="cd05943">
    <property type="entry name" value="AACS"/>
    <property type="match status" value="1"/>
</dbReference>
<evidence type="ECO:0000256" key="1">
    <source>
        <dbReference type="ARBA" id="ARBA00006432"/>
    </source>
</evidence>
<organism evidence="7 8">
    <name type="scientific">Batrachochytrium dendrobatidis (strain JAM81 / FGSC 10211)</name>
    <name type="common">Frog chytrid fungus</name>
    <dbReference type="NCBI Taxonomy" id="684364"/>
    <lineage>
        <taxon>Eukaryota</taxon>
        <taxon>Fungi</taxon>
        <taxon>Fungi incertae sedis</taxon>
        <taxon>Chytridiomycota</taxon>
        <taxon>Chytridiomycota incertae sedis</taxon>
        <taxon>Chytridiomycetes</taxon>
        <taxon>Rhizophydiales</taxon>
        <taxon>Rhizophydiales incertae sedis</taxon>
        <taxon>Batrachochytrium</taxon>
    </lineage>
</organism>
<gene>
    <name evidence="7" type="ORF">BATDEDRAFT_91397</name>
</gene>
<protein>
    <recommendedName>
        <fullName evidence="9">Acetoacetate-CoA ligase</fullName>
    </recommendedName>
</protein>
<dbReference type="NCBIfam" id="NF002937">
    <property type="entry name" value="PRK03584.1"/>
    <property type="match status" value="1"/>
</dbReference>
<dbReference type="InterPro" id="IPR000873">
    <property type="entry name" value="AMP-dep_synth/lig_dom"/>
</dbReference>
<dbReference type="AlphaFoldDB" id="F4PAT7"/>
<dbReference type="PROSITE" id="PS00455">
    <property type="entry name" value="AMP_BINDING"/>
    <property type="match status" value="1"/>
</dbReference>
<dbReference type="RefSeq" id="XP_006681771.1">
    <property type="nucleotide sequence ID" value="XM_006681708.1"/>
</dbReference>
<evidence type="ECO:0000256" key="3">
    <source>
        <dbReference type="ARBA" id="ARBA00022741"/>
    </source>
</evidence>
<dbReference type="NCBIfam" id="TIGR01217">
    <property type="entry name" value="ac_ac_CoA_syn"/>
    <property type="match status" value="1"/>
</dbReference>
<evidence type="ECO:0000313" key="8">
    <source>
        <dbReference type="Proteomes" id="UP000007241"/>
    </source>
</evidence>
<dbReference type="InterPro" id="IPR045851">
    <property type="entry name" value="AMP-bd_C_sf"/>
</dbReference>
<proteinExistence type="inferred from homology"/>
<dbReference type="OrthoDB" id="10253869at2759"/>
<feature type="domain" description="AMP-dependent synthetase/ligase" evidence="5">
    <location>
        <begin position="106"/>
        <end position="401"/>
    </location>
</feature>
<dbReference type="Pfam" id="PF00501">
    <property type="entry name" value="AMP-binding"/>
    <property type="match status" value="1"/>
</dbReference>
<dbReference type="InterPro" id="IPR005914">
    <property type="entry name" value="Acac_CoA_synth"/>
</dbReference>
<dbReference type="SUPFAM" id="SSF56801">
    <property type="entry name" value="Acetyl-CoA synthetase-like"/>
    <property type="match status" value="1"/>
</dbReference>
<evidence type="ECO:0000313" key="7">
    <source>
        <dbReference type="EMBL" id="EGF77601.1"/>
    </source>
</evidence>
<evidence type="ECO:0000259" key="5">
    <source>
        <dbReference type="Pfam" id="PF00501"/>
    </source>
</evidence>
<dbReference type="Pfam" id="PF16177">
    <property type="entry name" value="ACAS_N"/>
    <property type="match status" value="1"/>
</dbReference>
<evidence type="ECO:0008006" key="9">
    <source>
        <dbReference type="Google" id="ProtNLM"/>
    </source>
</evidence>
<keyword evidence="8" id="KW-1185">Reference proteome</keyword>
<dbReference type="PANTHER" id="PTHR42921:SF1">
    <property type="entry name" value="ACETOACETYL-COA SYNTHETASE"/>
    <property type="match status" value="1"/>
</dbReference>
<reference evidence="7 8" key="1">
    <citation type="submission" date="2009-12" db="EMBL/GenBank/DDBJ databases">
        <title>The draft genome of Batrachochytrium dendrobatidis.</title>
        <authorList>
            <consortium name="US DOE Joint Genome Institute (JGI-PGF)"/>
            <person name="Kuo A."/>
            <person name="Salamov A."/>
            <person name="Schmutz J."/>
            <person name="Lucas S."/>
            <person name="Pitluck S."/>
            <person name="Rosenblum E."/>
            <person name="Stajich J."/>
            <person name="Eisen M."/>
            <person name="Grigoriev I.V."/>
        </authorList>
    </citation>
    <scope>NUCLEOTIDE SEQUENCE [LARGE SCALE GENOMIC DNA]</scope>
    <source>
        <strain evidence="8">JAM81 / FGSC 10211</strain>
    </source>
</reference>
<dbReference type="Proteomes" id="UP000007241">
    <property type="component" value="Unassembled WGS sequence"/>
</dbReference>
<dbReference type="GO" id="GO:0005524">
    <property type="term" value="F:ATP binding"/>
    <property type="evidence" value="ECO:0007669"/>
    <property type="project" value="UniProtKB-KW"/>
</dbReference>
<accession>F4PAT7</accession>
<dbReference type="InParanoid" id="F4PAT7"/>
<dbReference type="HOGENOM" id="CLU_000022_3_3_1"/>
<dbReference type="Gene3D" id="3.40.50.12780">
    <property type="entry name" value="N-terminal domain of ligase-like"/>
    <property type="match status" value="1"/>
</dbReference>
<dbReference type="STRING" id="684364.F4PAT7"/>
<dbReference type="OMA" id="MPNTWQT"/>
<evidence type="ECO:0000256" key="4">
    <source>
        <dbReference type="ARBA" id="ARBA00022840"/>
    </source>
</evidence>
<feature type="domain" description="Acetyl-coenzyme A synthetase N-terminal" evidence="6">
    <location>
        <begin position="37"/>
        <end position="95"/>
    </location>
</feature>
<name>F4PAT7_BATDJ</name>
<dbReference type="InterPro" id="IPR042099">
    <property type="entry name" value="ANL_N_sf"/>
</dbReference>